<protein>
    <submittedName>
        <fullName evidence="1">Uncharacterized protein</fullName>
    </submittedName>
</protein>
<organism evidence="1 2">
    <name type="scientific">Carboxylicivirga marina</name>
    <dbReference type="NCBI Taxonomy" id="2800988"/>
    <lineage>
        <taxon>Bacteria</taxon>
        <taxon>Pseudomonadati</taxon>
        <taxon>Bacteroidota</taxon>
        <taxon>Bacteroidia</taxon>
        <taxon>Marinilabiliales</taxon>
        <taxon>Marinilabiliaceae</taxon>
        <taxon>Carboxylicivirga</taxon>
    </lineage>
</organism>
<gene>
    <name evidence="1" type="ORF">JIV24_05095</name>
</gene>
<keyword evidence="2" id="KW-1185">Reference proteome</keyword>
<evidence type="ECO:0000313" key="2">
    <source>
        <dbReference type="Proteomes" id="UP000605676"/>
    </source>
</evidence>
<proteinExistence type="predicted"/>
<name>A0ABS1HGG6_9BACT</name>
<evidence type="ECO:0000313" key="1">
    <source>
        <dbReference type="EMBL" id="MBK3516710.1"/>
    </source>
</evidence>
<accession>A0ABS1HGG6</accession>
<dbReference type="EMBL" id="JAENRR010000008">
    <property type="protein sequence ID" value="MBK3516710.1"/>
    <property type="molecule type" value="Genomic_DNA"/>
</dbReference>
<reference evidence="1 2" key="1">
    <citation type="submission" date="2021-01" db="EMBL/GenBank/DDBJ databases">
        <title>Carboxyliciviraga sp.nov., isolated from coastal sediments.</title>
        <authorList>
            <person name="Lu D."/>
            <person name="Zhang T."/>
        </authorList>
    </citation>
    <scope>NUCLEOTIDE SEQUENCE [LARGE SCALE GENOMIC DNA]</scope>
    <source>
        <strain evidence="1 2">N1Y132</strain>
    </source>
</reference>
<comment type="caution">
    <text evidence="1">The sequence shown here is derived from an EMBL/GenBank/DDBJ whole genome shotgun (WGS) entry which is preliminary data.</text>
</comment>
<sequence length="87" mass="10277">MTIEELYAIQESIGKKMRDKWELVQLQTFHLMQPHFTEEARKEVTPQDVFPLPWKEVKKDPTELSEDKTAILKRLEKAKPTNKVAKL</sequence>
<dbReference type="RefSeq" id="WP_200463941.1">
    <property type="nucleotide sequence ID" value="NZ_JAENRR010000008.1"/>
</dbReference>
<dbReference type="Proteomes" id="UP000605676">
    <property type="component" value="Unassembled WGS sequence"/>
</dbReference>